<evidence type="ECO:0000313" key="3">
    <source>
        <dbReference type="EMBL" id="KNC51192.1"/>
    </source>
</evidence>
<sequence>MQLVMAVVAAAVYALVALSVAPPLDPAHCVALAPLAPVHAAVCGGGGGAQVAVTVGAAAGAAQRAAAGAVAAAVRAAVAGNGEAAARVAVYADGELVVDVRAVSGGAAAATGDDAPDDDLFVVFSCTKVLESLAVAILADRGFLDYDAPITDVWPGFAPGNGSATLAHLMRHELGLPALDRTLSLGWLSASSDSERTALAETLAVQMPMSAPGERTFYHAITRGLFVDEIVRRADPHGRSLAHFVQEEIAAPLGLVGELAIGDGPGGLTPTLDARVVTHIPPHILTLAGTYLPQLFLPRGLARALYSDDTVLDGFEADFMASIVLSPSSTAARSITIADSAGERLKSAADMANSPEFRARGLTSAAGVTHARALAKIGSVLAGGGAPLLSPAGLAAANAVRDDAPRFDEGFWRNISYSAAGWGMDRFALYGLPDWEGWAGAGGAVFIWNRKINTAFAYTPSLLLPRLKKVRGTRYLRAYLDALDAAAA</sequence>
<feature type="domain" description="Beta-lactamase-related" evidence="2">
    <location>
        <begin position="71"/>
        <end position="255"/>
    </location>
</feature>
<dbReference type="eggNOG" id="ENOG502RY4A">
    <property type="taxonomic scope" value="Eukaryota"/>
</dbReference>
<dbReference type="Pfam" id="PF00144">
    <property type="entry name" value="Beta-lactamase"/>
    <property type="match status" value="1"/>
</dbReference>
<dbReference type="Gene3D" id="3.40.710.10">
    <property type="entry name" value="DD-peptidase/beta-lactamase superfamily"/>
    <property type="match status" value="1"/>
</dbReference>
<dbReference type="PANTHER" id="PTHR43319">
    <property type="entry name" value="BETA-LACTAMASE-RELATED"/>
    <property type="match status" value="1"/>
</dbReference>
<evidence type="ECO:0000256" key="1">
    <source>
        <dbReference type="SAM" id="SignalP"/>
    </source>
</evidence>
<evidence type="ECO:0000313" key="4">
    <source>
        <dbReference type="Proteomes" id="UP000054408"/>
    </source>
</evidence>
<organism evidence="3 4">
    <name type="scientific">Thecamonas trahens ATCC 50062</name>
    <dbReference type="NCBI Taxonomy" id="461836"/>
    <lineage>
        <taxon>Eukaryota</taxon>
        <taxon>Apusozoa</taxon>
        <taxon>Apusomonadida</taxon>
        <taxon>Apusomonadidae</taxon>
        <taxon>Thecamonas</taxon>
    </lineage>
</organism>
<name>A0A0L0DFT6_THETB</name>
<feature type="chain" id="PRO_5005537469" evidence="1">
    <location>
        <begin position="18"/>
        <end position="488"/>
    </location>
</feature>
<keyword evidence="1" id="KW-0732">Signal</keyword>
<gene>
    <name evidence="3" type="ORF">AMSG_06545</name>
</gene>
<dbReference type="InterPro" id="IPR052907">
    <property type="entry name" value="Beta-lactamase/esterase"/>
</dbReference>
<dbReference type="PANTHER" id="PTHR43319:SF3">
    <property type="entry name" value="BETA-LACTAMASE-RELATED DOMAIN-CONTAINING PROTEIN"/>
    <property type="match status" value="1"/>
</dbReference>
<dbReference type="Proteomes" id="UP000054408">
    <property type="component" value="Unassembled WGS sequence"/>
</dbReference>
<feature type="signal peptide" evidence="1">
    <location>
        <begin position="1"/>
        <end position="17"/>
    </location>
</feature>
<dbReference type="OMA" id="VDIWSGW"/>
<dbReference type="AlphaFoldDB" id="A0A0L0DFT6"/>
<reference evidence="3 4" key="1">
    <citation type="submission" date="2010-05" db="EMBL/GenBank/DDBJ databases">
        <title>The Genome Sequence of Thecamonas trahens ATCC 50062.</title>
        <authorList>
            <consortium name="The Broad Institute Genome Sequencing Platform"/>
            <person name="Russ C."/>
            <person name="Cuomo C."/>
            <person name="Shea T."/>
            <person name="Young S.K."/>
            <person name="Zeng Q."/>
            <person name="Koehrsen M."/>
            <person name="Haas B."/>
            <person name="Borodovsky M."/>
            <person name="Guigo R."/>
            <person name="Alvarado L."/>
            <person name="Berlin A."/>
            <person name="Bochicchio J."/>
            <person name="Borenstein D."/>
            <person name="Chapman S."/>
            <person name="Chen Z."/>
            <person name="Freedman E."/>
            <person name="Gellesch M."/>
            <person name="Goldberg J."/>
            <person name="Griggs A."/>
            <person name="Gujja S."/>
            <person name="Heilman E."/>
            <person name="Heiman D."/>
            <person name="Hepburn T."/>
            <person name="Howarth C."/>
            <person name="Jen D."/>
            <person name="Larson L."/>
            <person name="Mehta T."/>
            <person name="Park D."/>
            <person name="Pearson M."/>
            <person name="Roberts A."/>
            <person name="Saif S."/>
            <person name="Shenoy N."/>
            <person name="Sisk P."/>
            <person name="Stolte C."/>
            <person name="Sykes S."/>
            <person name="Thomson T."/>
            <person name="Walk T."/>
            <person name="White J."/>
            <person name="Yandava C."/>
            <person name="Burger G."/>
            <person name="Gray M.W."/>
            <person name="Holland P.W.H."/>
            <person name="King N."/>
            <person name="Lang F.B.F."/>
            <person name="Roger A.J."/>
            <person name="Ruiz-Trillo I."/>
            <person name="Lander E."/>
            <person name="Nusbaum C."/>
        </authorList>
    </citation>
    <scope>NUCLEOTIDE SEQUENCE [LARGE SCALE GENOMIC DNA]</scope>
    <source>
        <strain evidence="3 4">ATCC 50062</strain>
    </source>
</reference>
<dbReference type="EMBL" id="GL349465">
    <property type="protein sequence ID" value="KNC51192.1"/>
    <property type="molecule type" value="Genomic_DNA"/>
</dbReference>
<dbReference type="RefSeq" id="XP_013756392.1">
    <property type="nucleotide sequence ID" value="XM_013900938.1"/>
</dbReference>
<dbReference type="OrthoDB" id="5946976at2759"/>
<evidence type="ECO:0000259" key="2">
    <source>
        <dbReference type="Pfam" id="PF00144"/>
    </source>
</evidence>
<protein>
    <submittedName>
        <fullName evidence="3">Esterase</fullName>
    </submittedName>
</protein>
<accession>A0A0L0DFT6</accession>
<keyword evidence="4" id="KW-1185">Reference proteome</keyword>
<dbReference type="STRING" id="461836.A0A0L0DFT6"/>
<dbReference type="GeneID" id="25565685"/>
<dbReference type="InterPro" id="IPR001466">
    <property type="entry name" value="Beta-lactam-related"/>
</dbReference>
<proteinExistence type="predicted"/>
<dbReference type="InterPro" id="IPR012338">
    <property type="entry name" value="Beta-lactam/transpept-like"/>
</dbReference>
<dbReference type="SUPFAM" id="SSF56601">
    <property type="entry name" value="beta-lactamase/transpeptidase-like"/>
    <property type="match status" value="1"/>
</dbReference>